<keyword evidence="3" id="KW-1185">Reference proteome</keyword>
<evidence type="ECO:0000313" key="3">
    <source>
        <dbReference type="Proteomes" id="UP001163046"/>
    </source>
</evidence>
<protein>
    <submittedName>
        <fullName evidence="2">Uncharacterized protein</fullName>
    </submittedName>
</protein>
<organism evidence="2 3">
    <name type="scientific">Desmophyllum pertusum</name>
    <dbReference type="NCBI Taxonomy" id="174260"/>
    <lineage>
        <taxon>Eukaryota</taxon>
        <taxon>Metazoa</taxon>
        <taxon>Cnidaria</taxon>
        <taxon>Anthozoa</taxon>
        <taxon>Hexacorallia</taxon>
        <taxon>Scleractinia</taxon>
        <taxon>Caryophylliina</taxon>
        <taxon>Caryophylliidae</taxon>
        <taxon>Desmophyllum</taxon>
    </lineage>
</organism>
<dbReference type="PANTHER" id="PTHR23048:SF0">
    <property type="entry name" value="CALMODULIN LIKE 3"/>
    <property type="match status" value="1"/>
</dbReference>
<comment type="caution">
    <text evidence="2">The sequence shown here is derived from an EMBL/GenBank/DDBJ whole genome shotgun (WGS) entry which is preliminary data.</text>
</comment>
<dbReference type="EMBL" id="MU827062">
    <property type="protein sequence ID" value="KAJ7369328.1"/>
    <property type="molecule type" value="Genomic_DNA"/>
</dbReference>
<accession>A0A9X0CPE0</accession>
<keyword evidence="1" id="KW-0677">Repeat</keyword>
<dbReference type="InterPro" id="IPR011992">
    <property type="entry name" value="EF-hand-dom_pair"/>
</dbReference>
<dbReference type="AlphaFoldDB" id="A0A9X0CPE0"/>
<dbReference type="Proteomes" id="UP001163046">
    <property type="component" value="Unassembled WGS sequence"/>
</dbReference>
<proteinExistence type="predicted"/>
<dbReference type="SUPFAM" id="SSF47473">
    <property type="entry name" value="EF-hand"/>
    <property type="match status" value="1"/>
</dbReference>
<gene>
    <name evidence="2" type="ORF">OS493_039756</name>
</gene>
<reference evidence="2" key="1">
    <citation type="submission" date="2023-01" db="EMBL/GenBank/DDBJ databases">
        <title>Genome assembly of the deep-sea coral Lophelia pertusa.</title>
        <authorList>
            <person name="Herrera S."/>
            <person name="Cordes E."/>
        </authorList>
    </citation>
    <scope>NUCLEOTIDE SEQUENCE</scope>
    <source>
        <strain evidence="2">USNM1676648</strain>
        <tissue evidence="2">Polyp</tissue>
    </source>
</reference>
<evidence type="ECO:0000313" key="2">
    <source>
        <dbReference type="EMBL" id="KAJ7369328.1"/>
    </source>
</evidence>
<evidence type="ECO:0000256" key="1">
    <source>
        <dbReference type="ARBA" id="ARBA00022737"/>
    </source>
</evidence>
<dbReference type="GO" id="GO:0016460">
    <property type="term" value="C:myosin II complex"/>
    <property type="evidence" value="ECO:0007669"/>
    <property type="project" value="TreeGrafter"/>
</dbReference>
<sequence length="120" mass="13927">MPMRMLGLNPTDIEVQELVNGLDYDELVDMNRNETTSEKWEKDFPIYEGTIDFKEFVNVMERHRSHRQDDEAALLFAVFDSEHRGFIEGKAIKKSLEFLALDSVPNSGNQRNPDKDETYG</sequence>
<name>A0A9X0CPE0_9CNID</name>
<dbReference type="PANTHER" id="PTHR23048">
    <property type="entry name" value="MYOSIN LIGHT CHAIN 1, 3"/>
    <property type="match status" value="1"/>
</dbReference>
<dbReference type="OrthoDB" id="5963774at2759"/>
<dbReference type="InterPro" id="IPR050230">
    <property type="entry name" value="CALM/Myosin/TropC-like"/>
</dbReference>
<dbReference type="Gene3D" id="1.10.238.10">
    <property type="entry name" value="EF-hand"/>
    <property type="match status" value="1"/>
</dbReference>